<name>A0A0X8HTU6_9SACH</name>
<dbReference type="Pfam" id="PF00258">
    <property type="entry name" value="Flavodoxin_1"/>
    <property type="match status" value="1"/>
</dbReference>
<evidence type="ECO:0000256" key="12">
    <source>
        <dbReference type="ARBA" id="ARBA00023239"/>
    </source>
</evidence>
<gene>
    <name evidence="19" type="ORF">AW171_hschr53320</name>
</gene>
<evidence type="ECO:0000256" key="1">
    <source>
        <dbReference type="ARBA" id="ARBA00001966"/>
    </source>
</evidence>
<dbReference type="Pfam" id="PF04055">
    <property type="entry name" value="Radical_SAM"/>
    <property type="match status" value="1"/>
</dbReference>
<dbReference type="AlphaFoldDB" id="A0A0X8HTU6"/>
<dbReference type="EMBL" id="CP014245">
    <property type="protein sequence ID" value="AMD21370.1"/>
    <property type="molecule type" value="Genomic_DNA"/>
</dbReference>
<dbReference type="SFLD" id="SFLDF00284">
    <property type="entry name" value="tRNA_wybutosine-synthesizing"/>
    <property type="match status" value="1"/>
</dbReference>
<keyword evidence="6" id="KW-0949">S-adenosyl-L-methionine</keyword>
<dbReference type="InterPro" id="IPR058240">
    <property type="entry name" value="rSAM_sf"/>
</dbReference>
<dbReference type="Pfam" id="PF08608">
    <property type="entry name" value="Wyosine_form"/>
    <property type="match status" value="1"/>
</dbReference>
<dbReference type="STRING" id="45286.A0A0X8HTU6"/>
<evidence type="ECO:0000256" key="15">
    <source>
        <dbReference type="ARBA" id="ARBA00077859"/>
    </source>
</evidence>
<keyword evidence="16" id="KW-0472">Membrane</keyword>
<keyword evidence="16" id="KW-0812">Transmembrane</keyword>
<dbReference type="SUPFAM" id="SSF52218">
    <property type="entry name" value="Flavoproteins"/>
    <property type="match status" value="1"/>
</dbReference>
<accession>A0A0X8HTU6</accession>
<dbReference type="InterPro" id="IPR013917">
    <property type="entry name" value="tRNA_wybutosine-synth"/>
</dbReference>
<keyword evidence="16" id="KW-1133">Transmembrane helix</keyword>
<feature type="domain" description="Flavodoxin-like" evidence="17">
    <location>
        <begin position="173"/>
        <end position="328"/>
    </location>
</feature>
<comment type="catalytic activity">
    <reaction evidence="13">
        <text>N(1)-methylguanosine(37) in tRNA(Phe) + pyruvate + S-adenosyl-L-methionine = 4-demethylwyosine(37) in tRNA(Phe) + 5'-deoxyadenosine + L-methionine + CO2 + H2O</text>
        <dbReference type="Rhea" id="RHEA:36347"/>
        <dbReference type="Rhea" id="RHEA-COMP:10164"/>
        <dbReference type="Rhea" id="RHEA-COMP:10165"/>
        <dbReference type="ChEBI" id="CHEBI:15361"/>
        <dbReference type="ChEBI" id="CHEBI:15377"/>
        <dbReference type="ChEBI" id="CHEBI:16526"/>
        <dbReference type="ChEBI" id="CHEBI:17319"/>
        <dbReference type="ChEBI" id="CHEBI:57844"/>
        <dbReference type="ChEBI" id="CHEBI:59789"/>
        <dbReference type="ChEBI" id="CHEBI:64315"/>
        <dbReference type="ChEBI" id="CHEBI:73542"/>
        <dbReference type="EC" id="4.1.3.44"/>
    </reaction>
</comment>
<sequence>MYDEWLKLSRLPNRVVVVGVAATYFFNGGRLSIAVAFVLIYMMAHREMMKAGIDEVTKVKTTGEKSSCCSGKSGGCGSTNAVDGSKKKTKGCCGGACKSKGGKSVEIKKNNVDESSYPIAIDFTNAFKAPGGGSAKVKKVPKLISGQKSVKKADGLVKQALTISKEKLLASQVYVFYSSLQGMASRSARRVVEILKKLEKLEKEPLLMNLDEIDDLNSYFVDVPDEAALYIFVVPSYDSDSPLDYFLETMQENFNDFRIDKYPLSKLVGYTVLGVGDSESWPEKFCYQAKDVDEWIAKLGGRRIYPLGRVCVKFGGDPKVEEWAELLAETLKDDEPILYEYDESVDDKENQDIDAADDSLVDLEDIGGSGDVKQSSELKKMVAKDGPTYKNLVKQGYAIVGSHSGVKICRWTKSDLRGRGSCYKHSLFNIVSSRCMELTTSLACSSKCVFCWRHGTNPVAKNWRWEVDEPDYILENALQAHYSKIKQMRGVPNVVAERFALAFKVAHCALSLVGEPIMYPYINRFVKLLHEKHISSFLVCNAQHPEQLENLGKVTQLYISIDAPTKQELKKIDRPLFSDFWERMLRCLEILRTTQSHQRTVFRLTLLKGFNMADASAYVDLVMKARPCFIEVKGATFCGSSDGNGNPLTMQNIPFNEECVKFVKCLTSELQKRYLNYDVAAEHAHSNTILIADTKFKKEDGWYTHIDFERFFELLKSGEPFTNTDYMAKTPEWALFGNGGFAPGNVRFYRKKKNANKEVTVA</sequence>
<keyword evidence="10" id="KW-0408">Iron</keyword>
<dbReference type="Gene3D" id="3.20.20.70">
    <property type="entry name" value="Aldolase class I"/>
    <property type="match status" value="1"/>
</dbReference>
<evidence type="ECO:0000259" key="17">
    <source>
        <dbReference type="PROSITE" id="PS50902"/>
    </source>
</evidence>
<evidence type="ECO:0000256" key="16">
    <source>
        <dbReference type="SAM" id="Phobius"/>
    </source>
</evidence>
<dbReference type="FunFam" id="3.20.20.70:FF:000196">
    <property type="entry name" value="S-adenosyl-L-methionine-dependent tRNA 4-demethylwyosine synthase"/>
    <property type="match status" value="1"/>
</dbReference>
<evidence type="ECO:0000256" key="10">
    <source>
        <dbReference type="ARBA" id="ARBA00023004"/>
    </source>
</evidence>
<evidence type="ECO:0000256" key="2">
    <source>
        <dbReference type="ARBA" id="ARBA00004797"/>
    </source>
</evidence>
<evidence type="ECO:0000256" key="3">
    <source>
        <dbReference type="ARBA" id="ARBA00010115"/>
    </source>
</evidence>
<keyword evidence="20" id="KW-1185">Reference proteome</keyword>
<dbReference type="RefSeq" id="XP_017988366.1">
    <property type="nucleotide sequence ID" value="XM_018132877.1"/>
</dbReference>
<comment type="cofactor">
    <cofactor evidence="1">
        <name>[4Fe-4S] cluster</name>
        <dbReference type="ChEBI" id="CHEBI:49883"/>
    </cofactor>
</comment>
<evidence type="ECO:0000256" key="11">
    <source>
        <dbReference type="ARBA" id="ARBA00023014"/>
    </source>
</evidence>
<dbReference type="Proteomes" id="UP000243052">
    <property type="component" value="Chromosome v"/>
</dbReference>
<dbReference type="GO" id="GO:0051539">
    <property type="term" value="F:4 iron, 4 sulfur cluster binding"/>
    <property type="evidence" value="ECO:0007669"/>
    <property type="project" value="UniProtKB-KW"/>
</dbReference>
<dbReference type="EC" id="4.1.3.44" evidence="4"/>
<dbReference type="UniPathway" id="UPA00375"/>
<organism evidence="19 20">
    <name type="scientific">Eremothecium sinecaudum</name>
    <dbReference type="NCBI Taxonomy" id="45286"/>
    <lineage>
        <taxon>Eukaryota</taxon>
        <taxon>Fungi</taxon>
        <taxon>Dikarya</taxon>
        <taxon>Ascomycota</taxon>
        <taxon>Saccharomycotina</taxon>
        <taxon>Saccharomycetes</taxon>
        <taxon>Saccharomycetales</taxon>
        <taxon>Saccharomycetaceae</taxon>
        <taxon>Eremothecium</taxon>
    </lineage>
</organism>
<comment type="similarity">
    <text evidence="3">Belongs to the TYW1 family.</text>
</comment>
<evidence type="ECO:0000256" key="14">
    <source>
        <dbReference type="ARBA" id="ARBA00071388"/>
    </source>
</evidence>
<dbReference type="GO" id="GO:0046872">
    <property type="term" value="F:metal ion binding"/>
    <property type="evidence" value="ECO:0007669"/>
    <property type="project" value="UniProtKB-KW"/>
</dbReference>
<dbReference type="InterPro" id="IPR008254">
    <property type="entry name" value="Flavodoxin/NO_synth"/>
</dbReference>
<evidence type="ECO:0000256" key="7">
    <source>
        <dbReference type="ARBA" id="ARBA00022694"/>
    </source>
</evidence>
<dbReference type="GO" id="GO:0010181">
    <property type="term" value="F:FMN binding"/>
    <property type="evidence" value="ECO:0007669"/>
    <property type="project" value="InterPro"/>
</dbReference>
<reference evidence="19 20" key="1">
    <citation type="submission" date="2016-01" db="EMBL/GenBank/DDBJ databases">
        <title>Genome sequence of the yeast Holleya sinecauda.</title>
        <authorList>
            <person name="Dietrich F.S."/>
        </authorList>
    </citation>
    <scope>NUCLEOTIDE SEQUENCE [LARGE SCALE GENOMIC DNA]</scope>
    <source>
        <strain evidence="19 20">ATCC 58844</strain>
    </source>
</reference>
<protein>
    <recommendedName>
        <fullName evidence="14">S-adenosyl-L-methionine-dependent tRNA 4-demethylwyosine synthase</fullName>
        <ecNumber evidence="4">4.1.3.44</ecNumber>
    </recommendedName>
    <alternativeName>
        <fullName evidence="15">tRNA wybutosine-synthesizing protein 1</fullName>
    </alternativeName>
</protein>
<keyword evidence="8" id="KW-0479">Metal-binding</keyword>
<dbReference type="PANTHER" id="PTHR13930">
    <property type="entry name" value="S-ADENOSYL-L-METHIONINE-DEPENDENT TRNA 4-DEMETHYLWYOSINE SYNTHASE"/>
    <property type="match status" value="1"/>
</dbReference>
<dbReference type="InterPro" id="IPR013785">
    <property type="entry name" value="Aldolase_TIM"/>
</dbReference>
<evidence type="ECO:0000256" key="9">
    <source>
        <dbReference type="ARBA" id="ARBA00022741"/>
    </source>
</evidence>
<evidence type="ECO:0000313" key="19">
    <source>
        <dbReference type="EMBL" id="AMD21370.1"/>
    </source>
</evidence>
<proteinExistence type="inferred from homology"/>
<comment type="pathway">
    <text evidence="2">tRNA modification; wybutosine-tRNA(Phe) biosynthesis.</text>
</comment>
<evidence type="ECO:0000256" key="6">
    <source>
        <dbReference type="ARBA" id="ARBA00022691"/>
    </source>
</evidence>
<dbReference type="PROSITE" id="PS50902">
    <property type="entry name" value="FLAVODOXIN_LIKE"/>
    <property type="match status" value="1"/>
</dbReference>
<dbReference type="Gene3D" id="3.40.50.360">
    <property type="match status" value="1"/>
</dbReference>
<dbReference type="SFLD" id="SFLDS00029">
    <property type="entry name" value="Radical_SAM"/>
    <property type="match status" value="1"/>
</dbReference>
<evidence type="ECO:0000259" key="18">
    <source>
        <dbReference type="PROSITE" id="PS51918"/>
    </source>
</evidence>
<keyword evidence="5" id="KW-0004">4Fe-4S</keyword>
<dbReference type="PROSITE" id="PS51918">
    <property type="entry name" value="RADICAL_SAM"/>
    <property type="match status" value="1"/>
</dbReference>
<dbReference type="InterPro" id="IPR029039">
    <property type="entry name" value="Flavoprotein-like_sf"/>
</dbReference>
<dbReference type="GO" id="GO:0031591">
    <property type="term" value="P:wybutosine biosynthetic process"/>
    <property type="evidence" value="ECO:0007669"/>
    <property type="project" value="TreeGrafter"/>
</dbReference>
<evidence type="ECO:0000313" key="20">
    <source>
        <dbReference type="Proteomes" id="UP000243052"/>
    </source>
</evidence>
<dbReference type="SFLD" id="SFLDG01071">
    <property type="entry name" value="tRNA_wybutosine-synthesizing"/>
    <property type="match status" value="1"/>
</dbReference>
<dbReference type="SUPFAM" id="SSF102114">
    <property type="entry name" value="Radical SAM enzymes"/>
    <property type="match status" value="1"/>
</dbReference>
<evidence type="ECO:0000256" key="8">
    <source>
        <dbReference type="ARBA" id="ARBA00022723"/>
    </source>
</evidence>
<keyword evidence="11" id="KW-0411">Iron-sulfur</keyword>
<dbReference type="InterPro" id="IPR007197">
    <property type="entry name" value="rSAM"/>
</dbReference>
<dbReference type="GO" id="GO:0102521">
    <property type="term" value="F:tRNA-4-demethylwyosine synthase activity"/>
    <property type="evidence" value="ECO:0007669"/>
    <property type="project" value="UniProtKB-EC"/>
</dbReference>
<keyword evidence="7" id="KW-0819">tRNA processing</keyword>
<evidence type="ECO:0000256" key="4">
    <source>
        <dbReference type="ARBA" id="ARBA00012821"/>
    </source>
</evidence>
<dbReference type="OrthoDB" id="271553at2759"/>
<feature type="transmembrane region" description="Helical" evidence="16">
    <location>
        <begin position="15"/>
        <end position="41"/>
    </location>
</feature>
<evidence type="ECO:0000256" key="5">
    <source>
        <dbReference type="ARBA" id="ARBA00022485"/>
    </source>
</evidence>
<keyword evidence="9" id="KW-0547">Nucleotide-binding</keyword>
<feature type="domain" description="Radical SAM core" evidence="18">
    <location>
        <begin position="428"/>
        <end position="678"/>
    </location>
</feature>
<keyword evidence="12" id="KW-0456">Lyase</keyword>
<dbReference type="GeneID" id="28724659"/>
<dbReference type="InterPro" id="IPR034556">
    <property type="entry name" value="tRNA_wybutosine-synthase"/>
</dbReference>
<evidence type="ECO:0000256" key="13">
    <source>
        <dbReference type="ARBA" id="ARBA00049466"/>
    </source>
</evidence>
<dbReference type="PANTHER" id="PTHR13930:SF0">
    <property type="entry name" value="S-ADENOSYL-L-METHIONINE-DEPENDENT TRNA 4-DEMETHYLWYOSINE SYNTHASE TYW1-RELATED"/>
    <property type="match status" value="1"/>
</dbReference>